<feature type="domain" description="N-acetyltransferase" evidence="1">
    <location>
        <begin position="13"/>
        <end position="169"/>
    </location>
</feature>
<protein>
    <recommendedName>
        <fullName evidence="1">N-acetyltransferase domain-containing protein</fullName>
    </recommendedName>
</protein>
<dbReference type="InterPro" id="IPR051531">
    <property type="entry name" value="N-acetyltransferase"/>
</dbReference>
<name>A0A4Q0YJ58_9GAMM</name>
<dbReference type="PROSITE" id="PS51186">
    <property type="entry name" value="GNAT"/>
    <property type="match status" value="1"/>
</dbReference>
<gene>
    <name evidence="2" type="ORF">CS022_23300</name>
</gene>
<evidence type="ECO:0000313" key="3">
    <source>
        <dbReference type="Proteomes" id="UP000290287"/>
    </source>
</evidence>
<dbReference type="GO" id="GO:0016747">
    <property type="term" value="F:acyltransferase activity, transferring groups other than amino-acyl groups"/>
    <property type="evidence" value="ECO:0007669"/>
    <property type="project" value="InterPro"/>
</dbReference>
<evidence type="ECO:0000259" key="1">
    <source>
        <dbReference type="PROSITE" id="PS51186"/>
    </source>
</evidence>
<dbReference type="InterPro" id="IPR016181">
    <property type="entry name" value="Acyl_CoA_acyltransferase"/>
</dbReference>
<dbReference type="Pfam" id="PF13302">
    <property type="entry name" value="Acetyltransf_3"/>
    <property type="match status" value="1"/>
</dbReference>
<dbReference type="AlphaFoldDB" id="A0A4Q0YJ58"/>
<dbReference type="OrthoDB" id="9801656at2"/>
<proteinExistence type="predicted"/>
<dbReference type="CDD" id="cd04301">
    <property type="entry name" value="NAT_SF"/>
    <property type="match status" value="1"/>
</dbReference>
<dbReference type="Proteomes" id="UP000290287">
    <property type="component" value="Unassembled WGS sequence"/>
</dbReference>
<dbReference type="SUPFAM" id="SSF55729">
    <property type="entry name" value="Acyl-CoA N-acyltransferases (Nat)"/>
    <property type="match status" value="1"/>
</dbReference>
<comment type="caution">
    <text evidence="2">The sequence shown here is derived from an EMBL/GenBank/DDBJ whole genome shotgun (WGS) entry which is preliminary data.</text>
</comment>
<keyword evidence="3" id="KW-1185">Reference proteome</keyword>
<evidence type="ECO:0000313" key="2">
    <source>
        <dbReference type="EMBL" id="RXJ70405.1"/>
    </source>
</evidence>
<dbReference type="EMBL" id="PEIB01000050">
    <property type="protein sequence ID" value="RXJ70405.1"/>
    <property type="molecule type" value="Genomic_DNA"/>
</dbReference>
<organism evidence="2 3">
    <name type="scientific">Veronia nyctiphanis</name>
    <dbReference type="NCBI Taxonomy" id="1278244"/>
    <lineage>
        <taxon>Bacteria</taxon>
        <taxon>Pseudomonadati</taxon>
        <taxon>Pseudomonadota</taxon>
        <taxon>Gammaproteobacteria</taxon>
        <taxon>Vibrionales</taxon>
        <taxon>Vibrionaceae</taxon>
        <taxon>Veronia</taxon>
    </lineage>
</organism>
<dbReference type="PANTHER" id="PTHR43792">
    <property type="entry name" value="GNAT FAMILY, PUTATIVE (AFU_ORTHOLOGUE AFUA_3G00765)-RELATED-RELATED"/>
    <property type="match status" value="1"/>
</dbReference>
<accession>A0A4Q0YJ58</accession>
<reference evidence="2 3" key="1">
    <citation type="submission" date="2017-10" db="EMBL/GenBank/DDBJ databases">
        <title>Nyctiphanis sp. nov., isolated from the stomach of the euphausiid Nyctiphanes simplex (Hansen, 1911) in the Gulf of California.</title>
        <authorList>
            <person name="Gomez-Gil B."/>
            <person name="Aguilar-Mendez M."/>
            <person name="Lopez-Cortes A."/>
            <person name="Gomez-Gutierrez J."/>
            <person name="Roque A."/>
            <person name="Lang E."/>
            <person name="Gonzalez-Castillo A."/>
        </authorList>
    </citation>
    <scope>NUCLEOTIDE SEQUENCE [LARGE SCALE GENOMIC DNA]</scope>
    <source>
        <strain evidence="2 3">CAIM 600</strain>
    </source>
</reference>
<sequence>MMRKILYGKGTAFTRRPIEMSDFDAISELESNPTVMQYTSMGKAQTYSETKARLARHLSVEYDDPNLGIYGYFDKDRLVTWVMLIPIDGKLMLGYMSHPDYWGQGITSALISDFIEQLPAHIGAQRIYALVEKKNTASIRLVERIGFTLYASQELEDKNDELREYCLGG</sequence>
<dbReference type="Gene3D" id="3.40.630.30">
    <property type="match status" value="1"/>
</dbReference>
<dbReference type="RefSeq" id="WP_129124255.1">
    <property type="nucleotide sequence ID" value="NZ_PEIB01000050.1"/>
</dbReference>
<dbReference type="InterPro" id="IPR000182">
    <property type="entry name" value="GNAT_dom"/>
</dbReference>
<dbReference type="PANTHER" id="PTHR43792:SF1">
    <property type="entry name" value="N-ACETYLTRANSFERASE DOMAIN-CONTAINING PROTEIN"/>
    <property type="match status" value="1"/>
</dbReference>